<comment type="caution">
    <text evidence="1">The sequence shown here is derived from an EMBL/GenBank/DDBJ whole genome shotgun (WGS) entry which is preliminary data.</text>
</comment>
<organism evidence="1 2">
    <name type="scientific">Rhodococcus zopfii</name>
    <dbReference type="NCBI Taxonomy" id="43772"/>
    <lineage>
        <taxon>Bacteria</taxon>
        <taxon>Bacillati</taxon>
        <taxon>Actinomycetota</taxon>
        <taxon>Actinomycetes</taxon>
        <taxon>Mycobacteriales</taxon>
        <taxon>Nocardiaceae</taxon>
        <taxon>Rhodococcus</taxon>
    </lineage>
</organism>
<proteinExistence type="predicted"/>
<name>A0ABU3WXQ4_9NOCA</name>
<dbReference type="EMBL" id="WBMO01000005">
    <property type="protein sequence ID" value="MDV2478324.1"/>
    <property type="molecule type" value="Genomic_DNA"/>
</dbReference>
<evidence type="ECO:0000313" key="2">
    <source>
        <dbReference type="Proteomes" id="UP001275440"/>
    </source>
</evidence>
<accession>A0ABU3WXQ4</accession>
<reference evidence="1 2" key="1">
    <citation type="submission" date="2019-10" db="EMBL/GenBank/DDBJ databases">
        <title>Draft Genome Assembly of Rhodococcus zopfii DSM44189.</title>
        <authorList>
            <person name="Sutton J.M."/>
            <person name="Akob D.M."/>
            <person name="Bushman T.J."/>
        </authorList>
    </citation>
    <scope>NUCLEOTIDE SEQUENCE [LARGE SCALE GENOMIC DNA]</scope>
    <source>
        <strain evidence="1 2">DSM 44189</strain>
    </source>
</reference>
<sequence length="164" mass="17380">MRRRLAVVAPNVADAVQFAGGWLFDHVMAGWEVTVAVVDPEDVRPIRILGATTVDLESALSSPRGPIPESIAMSVDLYEKDSRIREGMLDALEGGLTRFALWGENLPSGIDREFGPLQHRLSVAARAFKAHALAAASAPSDALGATETFRSGGSRSVRGLASVG</sequence>
<evidence type="ECO:0000313" key="1">
    <source>
        <dbReference type="EMBL" id="MDV2478324.1"/>
    </source>
</evidence>
<gene>
    <name evidence="1" type="ORF">F8M49_28205</name>
</gene>
<keyword evidence="2" id="KW-1185">Reference proteome</keyword>
<dbReference type="Proteomes" id="UP001275440">
    <property type="component" value="Unassembled WGS sequence"/>
</dbReference>
<protein>
    <submittedName>
        <fullName evidence="1">Uncharacterized protein</fullName>
    </submittedName>
</protein>